<dbReference type="AlphaFoldDB" id="A0A0C9UR72"/>
<sequence>MTRLLFEQQTYTSTVLIIIKVGYPSWCIGLPRLCWPIPFPVPIGKELSQSSKESRQGKFTYTLTLKTERQEIVSKLVKGHTFYPNASVSDWGWFGFVKKTDLISLCPDNSSCLIWKYNNVLVEALHK</sequence>
<gene>
    <name evidence="1" type="ORF">M422DRAFT_50568</name>
</gene>
<keyword evidence="2" id="KW-1185">Reference proteome</keyword>
<organism evidence="1 2">
    <name type="scientific">Sphaerobolus stellatus (strain SS14)</name>
    <dbReference type="NCBI Taxonomy" id="990650"/>
    <lineage>
        <taxon>Eukaryota</taxon>
        <taxon>Fungi</taxon>
        <taxon>Dikarya</taxon>
        <taxon>Basidiomycota</taxon>
        <taxon>Agaricomycotina</taxon>
        <taxon>Agaricomycetes</taxon>
        <taxon>Phallomycetidae</taxon>
        <taxon>Geastrales</taxon>
        <taxon>Sphaerobolaceae</taxon>
        <taxon>Sphaerobolus</taxon>
    </lineage>
</organism>
<evidence type="ECO:0000313" key="2">
    <source>
        <dbReference type="Proteomes" id="UP000054279"/>
    </source>
</evidence>
<name>A0A0C9UR72_SPHS4</name>
<dbReference type="Proteomes" id="UP000054279">
    <property type="component" value="Unassembled WGS sequence"/>
</dbReference>
<evidence type="ECO:0000313" key="1">
    <source>
        <dbReference type="EMBL" id="KIJ37269.1"/>
    </source>
</evidence>
<dbReference type="HOGENOM" id="CLU_1971912_0_0_1"/>
<reference evidence="1 2" key="1">
    <citation type="submission" date="2014-06" db="EMBL/GenBank/DDBJ databases">
        <title>Evolutionary Origins and Diversification of the Mycorrhizal Mutualists.</title>
        <authorList>
            <consortium name="DOE Joint Genome Institute"/>
            <consortium name="Mycorrhizal Genomics Consortium"/>
            <person name="Kohler A."/>
            <person name="Kuo A."/>
            <person name="Nagy L.G."/>
            <person name="Floudas D."/>
            <person name="Copeland A."/>
            <person name="Barry K.W."/>
            <person name="Cichocki N."/>
            <person name="Veneault-Fourrey C."/>
            <person name="LaButti K."/>
            <person name="Lindquist E.A."/>
            <person name="Lipzen A."/>
            <person name="Lundell T."/>
            <person name="Morin E."/>
            <person name="Murat C."/>
            <person name="Riley R."/>
            <person name="Ohm R."/>
            <person name="Sun H."/>
            <person name="Tunlid A."/>
            <person name="Henrissat B."/>
            <person name="Grigoriev I.V."/>
            <person name="Hibbett D.S."/>
            <person name="Martin F."/>
        </authorList>
    </citation>
    <scope>NUCLEOTIDE SEQUENCE [LARGE SCALE GENOMIC DNA]</scope>
    <source>
        <strain evidence="1 2">SS14</strain>
    </source>
</reference>
<proteinExistence type="predicted"/>
<dbReference type="EMBL" id="KN837170">
    <property type="protein sequence ID" value="KIJ37269.1"/>
    <property type="molecule type" value="Genomic_DNA"/>
</dbReference>
<accession>A0A0C9UR72</accession>
<protein>
    <submittedName>
        <fullName evidence="1">Unplaced genomic scaffold SPHSTscaffold_95, whole genome shotgun sequence</fullName>
    </submittedName>
</protein>